<organism evidence="1 2">
    <name type="scientific">Lasiodiplodia mahajangana</name>
    <dbReference type="NCBI Taxonomy" id="1108764"/>
    <lineage>
        <taxon>Eukaryota</taxon>
        <taxon>Fungi</taxon>
        <taxon>Dikarya</taxon>
        <taxon>Ascomycota</taxon>
        <taxon>Pezizomycotina</taxon>
        <taxon>Dothideomycetes</taxon>
        <taxon>Dothideomycetes incertae sedis</taxon>
        <taxon>Botryosphaeriales</taxon>
        <taxon>Botryosphaeriaceae</taxon>
        <taxon>Lasiodiplodia</taxon>
    </lineage>
</organism>
<gene>
    <name evidence="1" type="ORF">O1611_g5765</name>
</gene>
<dbReference type="Proteomes" id="UP001153332">
    <property type="component" value="Unassembled WGS sequence"/>
</dbReference>
<sequence length="137" mass="14336">MRAAVSVDRLTRLSVVVSRGNSIGISNSGTRSPGSGSGSAAGTGTPRSHPTIRATLESGRGPHKSLLASTGQGEFREVGLGLRTTECDVDPLAVQSRGGLWLVIEQTGSASLDEGSLRVELYSDRKVVVGNWEPVYE</sequence>
<evidence type="ECO:0000313" key="2">
    <source>
        <dbReference type="Proteomes" id="UP001153332"/>
    </source>
</evidence>
<reference evidence="1" key="1">
    <citation type="submission" date="2022-12" db="EMBL/GenBank/DDBJ databases">
        <title>Genome Sequence of Lasiodiplodia mahajangana.</title>
        <authorList>
            <person name="Buettner E."/>
        </authorList>
    </citation>
    <scope>NUCLEOTIDE SEQUENCE</scope>
    <source>
        <strain evidence="1">VT137</strain>
    </source>
</reference>
<comment type="caution">
    <text evidence="1">The sequence shown here is derived from an EMBL/GenBank/DDBJ whole genome shotgun (WGS) entry which is preliminary data.</text>
</comment>
<proteinExistence type="predicted"/>
<evidence type="ECO:0000313" key="1">
    <source>
        <dbReference type="EMBL" id="KAJ8127872.1"/>
    </source>
</evidence>
<protein>
    <submittedName>
        <fullName evidence="1">Uncharacterized protein</fullName>
    </submittedName>
</protein>
<accession>A0ACC2JKQ8</accession>
<dbReference type="EMBL" id="JAPUUL010001270">
    <property type="protein sequence ID" value="KAJ8127872.1"/>
    <property type="molecule type" value="Genomic_DNA"/>
</dbReference>
<keyword evidence="2" id="KW-1185">Reference proteome</keyword>
<name>A0ACC2JKQ8_9PEZI</name>